<dbReference type="GeneID" id="16072108"/>
<keyword evidence="16" id="KW-1185">Reference proteome</keyword>
<feature type="compositionally biased region" description="Low complexity" evidence="12">
    <location>
        <begin position="307"/>
        <end position="328"/>
    </location>
</feature>
<dbReference type="GO" id="GO:0015271">
    <property type="term" value="F:outward rectifier potassium channel activity"/>
    <property type="evidence" value="ECO:0007669"/>
    <property type="project" value="TreeGrafter"/>
</dbReference>
<feature type="compositionally biased region" description="Low complexity" evidence="12">
    <location>
        <begin position="240"/>
        <end position="252"/>
    </location>
</feature>
<feature type="compositionally biased region" description="Acidic residues" evidence="12">
    <location>
        <begin position="171"/>
        <end position="196"/>
    </location>
</feature>
<dbReference type="OMA" id="GAYSENE"/>
<feature type="domain" description="RCK N-terminal" evidence="14">
    <location>
        <begin position="700"/>
        <end position="837"/>
    </location>
</feature>
<dbReference type="GO" id="GO:0005886">
    <property type="term" value="C:plasma membrane"/>
    <property type="evidence" value="ECO:0007669"/>
    <property type="project" value="TreeGrafter"/>
</dbReference>
<name>F2UHN6_SALR5</name>
<dbReference type="Pfam" id="PF22614">
    <property type="entry name" value="Slo-like_RCK"/>
    <property type="match status" value="2"/>
</dbReference>
<keyword evidence="4 13" id="KW-0812">Transmembrane</keyword>
<dbReference type="Proteomes" id="UP000007799">
    <property type="component" value="Unassembled WGS sequence"/>
</dbReference>
<feature type="transmembrane region" description="Helical" evidence="13">
    <location>
        <begin position="534"/>
        <end position="555"/>
    </location>
</feature>
<evidence type="ECO:0000256" key="4">
    <source>
        <dbReference type="ARBA" id="ARBA00022692"/>
    </source>
</evidence>
<dbReference type="OrthoDB" id="257992at2759"/>
<feature type="compositionally biased region" description="Low complexity" evidence="12">
    <location>
        <begin position="1202"/>
        <end position="1211"/>
    </location>
</feature>
<reference evidence="15" key="1">
    <citation type="submission" date="2009-08" db="EMBL/GenBank/DDBJ databases">
        <title>Annotation of Salpingoeca rosetta.</title>
        <authorList>
            <consortium name="The Broad Institute Genome Sequencing Platform"/>
            <person name="Russ C."/>
            <person name="Cuomo C."/>
            <person name="Burger G."/>
            <person name="Gray M.W."/>
            <person name="Holland P.W.H."/>
            <person name="King N."/>
            <person name="Lang F.B.F."/>
            <person name="Roger A.J."/>
            <person name="Ruiz-Trillo I."/>
            <person name="Young S.K."/>
            <person name="Zeng Q."/>
            <person name="Gargeya S."/>
            <person name="Alvarado L."/>
            <person name="Berlin A."/>
            <person name="Chapman S.B."/>
            <person name="Chen Z."/>
            <person name="Freedman E."/>
            <person name="Gellesch M."/>
            <person name="Goldberg J."/>
            <person name="Griggs A."/>
            <person name="Gujja S."/>
            <person name="Heilman E."/>
            <person name="Heiman D."/>
            <person name="Howarth C."/>
            <person name="Mehta T."/>
            <person name="Neiman D."/>
            <person name="Pearson M."/>
            <person name="Roberts A."/>
            <person name="Saif S."/>
            <person name="Shea T."/>
            <person name="Shenoy N."/>
            <person name="Sisk P."/>
            <person name="Stolte C."/>
            <person name="Sykes S."/>
            <person name="White J."/>
            <person name="Yandava C."/>
            <person name="Haas B."/>
            <person name="Nusbaum C."/>
            <person name="Birren B."/>
        </authorList>
    </citation>
    <scope>NUCLEOTIDE SEQUENCE [LARGE SCALE GENOMIC DNA]</scope>
    <source>
        <strain evidence="15">ATCC 50818</strain>
    </source>
</reference>
<keyword evidence="7 13" id="KW-1133">Transmembrane helix</keyword>
<evidence type="ECO:0000256" key="1">
    <source>
        <dbReference type="ARBA" id="ARBA00004141"/>
    </source>
</evidence>
<evidence type="ECO:0000256" key="10">
    <source>
        <dbReference type="ARBA" id="ARBA00023303"/>
    </source>
</evidence>
<evidence type="ECO:0000313" key="16">
    <source>
        <dbReference type="Proteomes" id="UP000007799"/>
    </source>
</evidence>
<organism evidence="16">
    <name type="scientific">Salpingoeca rosetta (strain ATCC 50818 / BSB-021)</name>
    <dbReference type="NCBI Taxonomy" id="946362"/>
    <lineage>
        <taxon>Eukaryota</taxon>
        <taxon>Choanoflagellata</taxon>
        <taxon>Craspedida</taxon>
        <taxon>Salpingoecidae</taxon>
        <taxon>Salpingoeca</taxon>
    </lineage>
</organism>
<evidence type="ECO:0000256" key="13">
    <source>
        <dbReference type="SAM" id="Phobius"/>
    </source>
</evidence>
<keyword evidence="10" id="KW-0407">Ion channel</keyword>
<dbReference type="PANTHER" id="PTHR10027">
    <property type="entry name" value="CALCIUM-ACTIVATED POTASSIUM CHANNEL ALPHA CHAIN"/>
    <property type="match status" value="1"/>
</dbReference>
<evidence type="ECO:0000256" key="11">
    <source>
        <dbReference type="ARBA" id="ARBA00034430"/>
    </source>
</evidence>
<feature type="compositionally biased region" description="Polar residues" evidence="12">
    <location>
        <begin position="1073"/>
        <end position="1088"/>
    </location>
</feature>
<comment type="catalytic activity">
    <reaction evidence="11">
        <text>K(+)(in) = K(+)(out)</text>
        <dbReference type="Rhea" id="RHEA:29463"/>
        <dbReference type="ChEBI" id="CHEBI:29103"/>
    </reaction>
</comment>
<evidence type="ECO:0000256" key="12">
    <source>
        <dbReference type="SAM" id="MobiDB-lite"/>
    </source>
</evidence>
<comment type="subcellular location">
    <subcellularLocation>
        <location evidence="1">Membrane</location>
        <topology evidence="1">Multi-pass membrane protein</topology>
    </subcellularLocation>
</comment>
<dbReference type="InParanoid" id="F2UHN6"/>
<dbReference type="InterPro" id="IPR047871">
    <property type="entry name" value="K_chnl_Slo-like"/>
</dbReference>
<keyword evidence="6" id="KW-0630">Potassium</keyword>
<dbReference type="PROSITE" id="PS51201">
    <property type="entry name" value="RCK_N"/>
    <property type="match status" value="1"/>
</dbReference>
<feature type="region of interest" description="Disordered" evidence="12">
    <location>
        <begin position="1621"/>
        <end position="1643"/>
    </location>
</feature>
<evidence type="ECO:0000313" key="15">
    <source>
        <dbReference type="EMBL" id="EGD76635.1"/>
    </source>
</evidence>
<feature type="compositionally biased region" description="Basic and acidic residues" evidence="12">
    <location>
        <begin position="277"/>
        <end position="296"/>
    </location>
</feature>
<feature type="compositionally biased region" description="Polar residues" evidence="12">
    <location>
        <begin position="1143"/>
        <end position="1153"/>
    </location>
</feature>
<dbReference type="InterPro" id="IPR003148">
    <property type="entry name" value="RCK_N"/>
</dbReference>
<gene>
    <name evidence="15" type="ORF">PTSG_07747</name>
</gene>
<keyword evidence="8" id="KW-0406">Ion transport</keyword>
<feature type="region of interest" description="Disordered" evidence="12">
    <location>
        <begin position="1"/>
        <end position="408"/>
    </location>
</feature>
<feature type="compositionally biased region" description="Polar residues" evidence="12">
    <location>
        <begin position="43"/>
        <end position="52"/>
    </location>
</feature>
<dbReference type="GO" id="GO:0005228">
    <property type="term" value="F:intracellular sodium-activated potassium channel activity"/>
    <property type="evidence" value="ECO:0007669"/>
    <property type="project" value="TreeGrafter"/>
</dbReference>
<feature type="region of interest" description="Disordered" evidence="12">
    <location>
        <begin position="1060"/>
        <end position="1271"/>
    </location>
</feature>
<dbReference type="InterPro" id="IPR013099">
    <property type="entry name" value="K_chnl_dom"/>
</dbReference>
<keyword evidence="5" id="KW-0631">Potassium channel</keyword>
<proteinExistence type="predicted"/>
<keyword evidence="3" id="KW-0633">Potassium transport</keyword>
<evidence type="ECO:0000256" key="7">
    <source>
        <dbReference type="ARBA" id="ARBA00022989"/>
    </source>
</evidence>
<dbReference type="RefSeq" id="XP_004991549.1">
    <property type="nucleotide sequence ID" value="XM_004991492.1"/>
</dbReference>
<feature type="compositionally biased region" description="Polar residues" evidence="12">
    <location>
        <begin position="142"/>
        <end position="155"/>
    </location>
</feature>
<dbReference type="SUPFAM" id="SSF81324">
    <property type="entry name" value="Voltage-gated potassium channels"/>
    <property type="match status" value="1"/>
</dbReference>
<dbReference type="EMBL" id="GL832974">
    <property type="protein sequence ID" value="EGD76635.1"/>
    <property type="molecule type" value="Genomic_DNA"/>
</dbReference>
<accession>F2UHN6</accession>
<dbReference type="KEGG" id="sre:PTSG_07747"/>
<evidence type="ECO:0000256" key="6">
    <source>
        <dbReference type="ARBA" id="ARBA00022958"/>
    </source>
</evidence>
<dbReference type="Pfam" id="PF07885">
    <property type="entry name" value="Ion_trans_2"/>
    <property type="match status" value="1"/>
</dbReference>
<feature type="transmembrane region" description="Helical" evidence="13">
    <location>
        <begin position="431"/>
        <end position="451"/>
    </location>
</feature>
<dbReference type="PANTHER" id="PTHR10027:SF10">
    <property type="entry name" value="SLOWPOKE 2, ISOFORM D"/>
    <property type="match status" value="1"/>
</dbReference>
<feature type="compositionally biased region" description="Low complexity" evidence="12">
    <location>
        <begin position="369"/>
        <end position="379"/>
    </location>
</feature>
<feature type="transmembrane region" description="Helical" evidence="13">
    <location>
        <begin position="503"/>
        <end position="522"/>
    </location>
</feature>
<sequence>MSRSSLGTFEDEDAQLAVGSDVDDHDVWASTGAWTASDHDQALATSTSSSYRSDAPQRRRQPRERSGPTYETRLTSFRRQPRYDDQANSSVDEDTSEVDAPRVLDLLSHSADHLSFDAHGPPSDHNNSEYEDGERYNHRHTSSINTTNNKGTSNNHDSEDEENCAGRDEGDEHDDDTGSDNDDYDDDDDYDNSDDYDSGRQAYGYGQRDTHPAKDTEEEDDSIVFDDADSFGSSEEQWFEPSEAGPSPAPGSHTAHADGDSEQDDSGDSVFTSQSSEGRDQTRGGEDTRASREHSQGSEQSAGAVGTTPSSSSPTPTATATATARSSTQGQGDGDDMAPVEFDVCCISSEEEGEEQLGEDARSANSGDQQQQQRLLLQQENGTSEKSVEGEDEGEQTQKKKQKKEGQRVWTEEEVWKSHVEEMDATINKQLILYTPAATSITLYLATLMAPVCTSTGDPPAYIILRLLVYTVSCCLYIIADVYDEFDEADAYLHQTRPYPIVIMQYVIALLAMIDTVMRVIVNASPGTPLRMHLYDWFNVLCFVPLLVAVCTTWHNVYSPTFLHCWAARQSLRLLFRTRLEGLIRLERRSEDAVFSIYDFINLSGTLVCILFTAACGVEHLARNGVEEQLNLFDALWFSLVTFSTVGYGDITPDNSAGRLWVLGMIVLILVLLPRELGRLAEIYKRSRITGGSYSGRSRTGHVVFCGGHVHTDTVRDFLFEFFADKQETRPFVVVMVSVEPSRELLALLKQPRWRNKTKLLRGSALQTEDLNRALIQTADAVFLVSERRDFSAEEADARTILRSWAINDFQPTVRQYVQILLPENTIHIEKVNGVVICGEELRLALLSYSCTTLGISTLVTQLIHTTFHTARHAQLRNRYELICRTERDLMSRLSTEATPPAIQERCRQELRQLRDRKSDIVFMYFYASCTSNEIYAIKLSESKFLKQFIGLPFNKACYRAMRYEITLIGVAVGAPEGSTQTESRGFGVGEVVLNPGAQFELQEHDVAYYIAKTAEEYIREVTTTKEDPIERDLRDHLRSISSNVFANEHSRYVVSATVSARRMQRQRRPSVLDSQLRSGHVTSTQARSPLATMWSAQAGNGPRTTSSPSGGSGGGGNGHGGERQQQQRRRRNSEGMRRRSPLASSSGQQAVTRGSVRKHSLQVPTWGGDGGSSGDSRVRNKERNGNSSDSGSATGGERVGGLSRQQQQLLLHHRGSDGDGGDRSGAGRRPSQLRTRAMSTSVLSTSPQTRRRGGGGGGGGGGRRQRPRKLTFWEPGNEIVVKCVPRDIMYLGSVEVPCHLLARPRKWRSQRRNPLDLGSYSADELRQHSDYVVVDMTLSNYSSSGAGVYLFLSHLRAARYVQLECFEIKPIVLLMRKMPHPQFLDFISLFPLVFFYIGGLTSLHDPRIKVCLQRAYIVLLLKPSHITGTRKDTHLTDATSILALSQVARRYPAVKMIAELVHRNNMRFMRYQAIQPTKKGLHSDSPFGFLHRGAYASGTVFSASMLDTLLYQAYNKKAYDIVTVIKQMLGVHVFSPSNAAHGKQRQRVNAHYGVLAQIVITSRLLRHIDGPPIYDSLVRYLLKVSTLAQSAPVPIESTSSSRSESEDEQGQIDEHVAEAMDEAREPPSPPPDQPASDDEERVFGDQQTSAYVLTNPPLNTPIKVGDIVYVIARPTEWALARTANISICTPGQLSYSEVVAPVVAEEGVDGDGALPRVASVSSTRDLERPQQDADVLGTDNIPLFVSREREVHPSEYDQGAEGTMQMTHGEEDVERRRQSMGRLMMGLNKFAPADNTVSLV</sequence>
<dbReference type="Gene3D" id="3.40.50.720">
    <property type="entry name" value="NAD(P)-binding Rossmann-like Domain"/>
    <property type="match status" value="1"/>
</dbReference>
<feature type="transmembrane region" description="Helical" evidence="13">
    <location>
        <begin position="630"/>
        <end position="648"/>
    </location>
</feature>
<protein>
    <recommendedName>
        <fullName evidence="14">RCK N-terminal domain-containing protein</fullName>
    </recommendedName>
</protein>
<keyword evidence="2" id="KW-0813">Transport</keyword>
<evidence type="ECO:0000256" key="8">
    <source>
        <dbReference type="ARBA" id="ARBA00023065"/>
    </source>
</evidence>
<feature type="compositionally biased region" description="Acidic residues" evidence="12">
    <location>
        <begin position="349"/>
        <end position="358"/>
    </location>
</feature>
<dbReference type="FunCoup" id="F2UHN6">
    <property type="interactions" value="230"/>
</dbReference>
<keyword evidence="9 13" id="KW-0472">Membrane</keyword>
<evidence type="ECO:0000256" key="3">
    <source>
        <dbReference type="ARBA" id="ARBA00022538"/>
    </source>
</evidence>
<feature type="transmembrane region" description="Helical" evidence="13">
    <location>
        <begin position="595"/>
        <end position="618"/>
    </location>
</feature>
<feature type="transmembrane region" description="Helical" evidence="13">
    <location>
        <begin position="463"/>
        <end position="483"/>
    </location>
</feature>
<evidence type="ECO:0000259" key="14">
    <source>
        <dbReference type="PROSITE" id="PS51201"/>
    </source>
</evidence>
<feature type="compositionally biased region" description="Acidic residues" evidence="12">
    <location>
        <begin position="216"/>
        <end position="229"/>
    </location>
</feature>
<dbReference type="Gene3D" id="1.10.287.70">
    <property type="match status" value="1"/>
</dbReference>
<evidence type="ECO:0000256" key="9">
    <source>
        <dbReference type="ARBA" id="ARBA00023136"/>
    </source>
</evidence>
<dbReference type="eggNOG" id="KOG3193">
    <property type="taxonomic scope" value="Eukaryota"/>
</dbReference>
<feature type="compositionally biased region" description="Gly residues" evidence="12">
    <location>
        <begin position="1111"/>
        <end position="1120"/>
    </location>
</feature>
<feature type="compositionally biased region" description="Low complexity" evidence="12">
    <location>
        <begin position="1100"/>
        <end position="1110"/>
    </location>
</feature>
<feature type="region of interest" description="Disordered" evidence="12">
    <location>
        <begin position="1752"/>
        <end position="1772"/>
    </location>
</feature>
<feature type="transmembrane region" description="Helical" evidence="13">
    <location>
        <begin position="660"/>
        <end position="678"/>
    </location>
</feature>
<evidence type="ECO:0000256" key="2">
    <source>
        <dbReference type="ARBA" id="ARBA00022448"/>
    </source>
</evidence>
<evidence type="ECO:0000256" key="5">
    <source>
        <dbReference type="ARBA" id="ARBA00022826"/>
    </source>
</evidence>
<feature type="compositionally biased region" description="Polar residues" evidence="12">
    <location>
        <begin position="1233"/>
        <end position="1249"/>
    </location>
</feature>